<name>A0A1C3JPX7_9GAMM</name>
<dbReference type="SMART" id="SM00267">
    <property type="entry name" value="GGDEF"/>
    <property type="match status" value="1"/>
</dbReference>
<dbReference type="CDD" id="cd01949">
    <property type="entry name" value="GGDEF"/>
    <property type="match status" value="1"/>
</dbReference>
<evidence type="ECO:0000256" key="3">
    <source>
        <dbReference type="ARBA" id="ARBA00012528"/>
    </source>
</evidence>
<dbReference type="AlphaFoldDB" id="A0A1C3JPX7"/>
<dbReference type="Gene3D" id="3.30.70.270">
    <property type="match status" value="1"/>
</dbReference>
<evidence type="ECO:0000256" key="9">
    <source>
        <dbReference type="SAM" id="Phobius"/>
    </source>
</evidence>
<evidence type="ECO:0000259" key="10">
    <source>
        <dbReference type="PROSITE" id="PS50887"/>
    </source>
</evidence>
<dbReference type="PROSITE" id="PS50887">
    <property type="entry name" value="GGDEF"/>
    <property type="match status" value="1"/>
</dbReference>
<dbReference type="Gene3D" id="3.30.450.20">
    <property type="entry name" value="PAS domain"/>
    <property type="match status" value="2"/>
</dbReference>
<dbReference type="Pfam" id="PF00990">
    <property type="entry name" value="GGDEF"/>
    <property type="match status" value="1"/>
</dbReference>
<dbReference type="RefSeq" id="WP_067034058.1">
    <property type="nucleotide sequence ID" value="NZ_FLRA01000010.1"/>
</dbReference>
<dbReference type="InterPro" id="IPR033479">
    <property type="entry name" value="dCache_1"/>
</dbReference>
<dbReference type="InterPro" id="IPR000160">
    <property type="entry name" value="GGDEF_dom"/>
</dbReference>
<evidence type="ECO:0000256" key="6">
    <source>
        <dbReference type="ARBA" id="ARBA00022989"/>
    </source>
</evidence>
<dbReference type="EC" id="2.7.7.65" evidence="3"/>
<dbReference type="Proteomes" id="UP000092840">
    <property type="component" value="Unassembled WGS sequence"/>
</dbReference>
<evidence type="ECO:0000256" key="8">
    <source>
        <dbReference type="ARBA" id="ARBA00034247"/>
    </source>
</evidence>
<keyword evidence="4" id="KW-1003">Cell membrane</keyword>
<evidence type="ECO:0000256" key="5">
    <source>
        <dbReference type="ARBA" id="ARBA00022692"/>
    </source>
</evidence>
<comment type="subcellular location">
    <subcellularLocation>
        <location evidence="2">Cell membrane</location>
        <topology evidence="2">Multi-pass membrane protein</topology>
    </subcellularLocation>
</comment>
<evidence type="ECO:0000313" key="13">
    <source>
        <dbReference type="Proteomes" id="UP000092840"/>
    </source>
</evidence>
<dbReference type="EMBL" id="FLRB01000016">
    <property type="protein sequence ID" value="SBT22235.1"/>
    <property type="molecule type" value="Genomic_DNA"/>
</dbReference>
<proteinExistence type="predicted"/>
<dbReference type="InterPro" id="IPR050469">
    <property type="entry name" value="Diguanylate_Cyclase"/>
</dbReference>
<comment type="cofactor">
    <cofactor evidence="1">
        <name>Mg(2+)</name>
        <dbReference type="ChEBI" id="CHEBI:18420"/>
    </cofactor>
</comment>
<dbReference type="SUPFAM" id="SSF55073">
    <property type="entry name" value="Nucleotide cyclase"/>
    <property type="match status" value="1"/>
</dbReference>
<dbReference type="InterPro" id="IPR043128">
    <property type="entry name" value="Rev_trsase/Diguanyl_cyclase"/>
</dbReference>
<evidence type="ECO:0000256" key="1">
    <source>
        <dbReference type="ARBA" id="ARBA00001946"/>
    </source>
</evidence>
<dbReference type="EMBL" id="FLRA01000010">
    <property type="protein sequence ID" value="SBT17321.1"/>
    <property type="molecule type" value="Genomic_DNA"/>
</dbReference>
<dbReference type="InterPro" id="IPR029787">
    <property type="entry name" value="Nucleotide_cyclase"/>
</dbReference>
<sequence>MKQISLWGLIVVPFALLATLGGVTVYLFSTVTISNVSDNVGLHYLKETESRVYDHVTDFMAPLNVLAELNRDAIAHHPEWLEDLDTIGGRLYEQAVPYPYMTFISLATADGRYINSTRDPFGSRGDHHLANNYTVEPRSLEGFEYDPIQYIGPRIASEPSYPNYDPRTRPFYQDAVKQQGMTWSSISPYFGYQSLGVGLSTPIYDEQGTLLGVTATSVALVALDKYLQSIELVDGSYIFLAERNGDLIATSSDEALFSETDRVSLGSHSNSVLKRAGEALIEGSHQLNVNGERFLYHLRPIELPYGQVWYLGVLIPESYYRNMLTEYSTALFFIVLVIFISIALAGSLIARFIGKPILQLNDAVKSNSLERIRAIPQPLSHVYEINSLGRGLQGMTYKLSDIMQNLEQKVAQRTSHLKNENEELLEQSTTDELTGLYNRRGFNLLFEQAFELAKQQNKSICTVLCDIDHFKRVNDTLGHVEGDKALIAVAAVLKQHFRPNDIVARYGGEEFMLIMVDMGKDDAVSRLHKVRQTLIKQPTHKDFPITLSFGVTCTDGSTHLTLEELVNDVDAKLYQAKNTGRDKIVD</sequence>
<dbReference type="PANTHER" id="PTHR45138:SF9">
    <property type="entry name" value="DIGUANYLATE CYCLASE DGCM-RELATED"/>
    <property type="match status" value="1"/>
</dbReference>
<reference evidence="11 14" key="1">
    <citation type="submission" date="2016-06" db="EMBL/GenBank/DDBJ databases">
        <authorList>
            <person name="Kjaerup R.B."/>
            <person name="Dalgaard T.S."/>
            <person name="Juul-Madsen H.R."/>
        </authorList>
    </citation>
    <scope>NUCLEOTIDE SEQUENCE [LARGE SCALE GENOMIC DNA]</scope>
    <source>
        <strain evidence="11 14">CECT 5115</strain>
    </source>
</reference>
<evidence type="ECO:0000313" key="11">
    <source>
        <dbReference type="EMBL" id="SBT17321.1"/>
    </source>
</evidence>
<dbReference type="FunFam" id="3.30.70.270:FF:000001">
    <property type="entry name" value="Diguanylate cyclase domain protein"/>
    <property type="match status" value="1"/>
</dbReference>
<evidence type="ECO:0000256" key="7">
    <source>
        <dbReference type="ARBA" id="ARBA00023136"/>
    </source>
</evidence>
<keyword evidence="7 9" id="KW-0472">Membrane</keyword>
<dbReference type="PANTHER" id="PTHR45138">
    <property type="entry name" value="REGULATORY COMPONENTS OF SENSORY TRANSDUCTION SYSTEM"/>
    <property type="match status" value="1"/>
</dbReference>
<dbReference type="OrthoDB" id="8572793at2"/>
<dbReference type="GO" id="GO:0052621">
    <property type="term" value="F:diguanylate cyclase activity"/>
    <property type="evidence" value="ECO:0007669"/>
    <property type="project" value="UniProtKB-EC"/>
</dbReference>
<evidence type="ECO:0000256" key="4">
    <source>
        <dbReference type="ARBA" id="ARBA00022475"/>
    </source>
</evidence>
<feature type="domain" description="GGDEF" evidence="10">
    <location>
        <begin position="458"/>
        <end position="586"/>
    </location>
</feature>
<evidence type="ECO:0000313" key="12">
    <source>
        <dbReference type="EMBL" id="SBT22235.1"/>
    </source>
</evidence>
<dbReference type="NCBIfam" id="TIGR00254">
    <property type="entry name" value="GGDEF"/>
    <property type="match status" value="1"/>
</dbReference>
<evidence type="ECO:0000256" key="2">
    <source>
        <dbReference type="ARBA" id="ARBA00004651"/>
    </source>
</evidence>
<dbReference type="GO" id="GO:0005886">
    <property type="term" value="C:plasma membrane"/>
    <property type="evidence" value="ECO:0007669"/>
    <property type="project" value="UniProtKB-SubCell"/>
</dbReference>
<protein>
    <recommendedName>
        <fullName evidence="3">diguanylate cyclase</fullName>
        <ecNumber evidence="3">2.7.7.65</ecNumber>
    </recommendedName>
</protein>
<reference evidence="12 13" key="2">
    <citation type="submission" date="2016-06" db="EMBL/GenBank/DDBJ databases">
        <authorList>
            <person name="Rodrigo-Torres L."/>
            <person name="Arahal D.R."/>
        </authorList>
    </citation>
    <scope>NUCLEOTIDE SEQUENCE [LARGE SCALE GENOMIC DNA]</scope>
    <source>
        <strain evidence="12 13">CECT 5116</strain>
    </source>
</reference>
<feature type="transmembrane region" description="Helical" evidence="9">
    <location>
        <begin position="6"/>
        <end position="28"/>
    </location>
</feature>
<keyword evidence="13" id="KW-1185">Reference proteome</keyword>
<organism evidence="11 14">
    <name type="scientific">Marinomonas gallaica</name>
    <dbReference type="NCBI Taxonomy" id="1806667"/>
    <lineage>
        <taxon>Bacteria</taxon>
        <taxon>Pseudomonadati</taxon>
        <taxon>Pseudomonadota</taxon>
        <taxon>Gammaproteobacteria</taxon>
        <taxon>Oceanospirillales</taxon>
        <taxon>Oceanospirillaceae</taxon>
        <taxon>Marinomonas</taxon>
    </lineage>
</organism>
<comment type="catalytic activity">
    <reaction evidence="8">
        <text>2 GTP = 3',3'-c-di-GMP + 2 diphosphate</text>
        <dbReference type="Rhea" id="RHEA:24898"/>
        <dbReference type="ChEBI" id="CHEBI:33019"/>
        <dbReference type="ChEBI" id="CHEBI:37565"/>
        <dbReference type="ChEBI" id="CHEBI:58805"/>
        <dbReference type="EC" id="2.7.7.65"/>
    </reaction>
</comment>
<gene>
    <name evidence="11" type="primary">pleD_2</name>
    <name evidence="12" type="synonym">pleD_7</name>
    <name evidence="11" type="ORF">MGA5115_01431</name>
    <name evidence="12" type="ORF">MGA5116_02850</name>
</gene>
<keyword evidence="5 9" id="KW-0812">Transmembrane</keyword>
<keyword evidence="6 9" id="KW-1133">Transmembrane helix</keyword>
<dbReference type="Gene3D" id="6.10.340.10">
    <property type="match status" value="1"/>
</dbReference>
<evidence type="ECO:0000313" key="14">
    <source>
        <dbReference type="Proteomes" id="UP000092871"/>
    </source>
</evidence>
<feature type="transmembrane region" description="Helical" evidence="9">
    <location>
        <begin position="330"/>
        <end position="353"/>
    </location>
</feature>
<dbReference type="Proteomes" id="UP000092871">
    <property type="component" value="Unassembled WGS sequence"/>
</dbReference>
<dbReference type="Pfam" id="PF02743">
    <property type="entry name" value="dCache_1"/>
    <property type="match status" value="1"/>
</dbReference>
<accession>A0A1C3JPX7</accession>